<reference evidence="1 2" key="1">
    <citation type="submission" date="2024-07" db="EMBL/GenBank/DDBJ databases">
        <title>Section-level genome sequencing and comparative genomics of Aspergillus sections Usti and Cavernicolus.</title>
        <authorList>
            <consortium name="Lawrence Berkeley National Laboratory"/>
            <person name="Nybo J.L."/>
            <person name="Vesth T.C."/>
            <person name="Theobald S."/>
            <person name="Frisvad J.C."/>
            <person name="Larsen T.O."/>
            <person name="Kjaerboelling I."/>
            <person name="Rothschild-Mancinelli K."/>
            <person name="Lyhne E.K."/>
            <person name="Kogle M.E."/>
            <person name="Barry K."/>
            <person name="Clum A."/>
            <person name="Na H."/>
            <person name="Ledsgaard L."/>
            <person name="Lin J."/>
            <person name="Lipzen A."/>
            <person name="Kuo A."/>
            <person name="Riley R."/>
            <person name="Mondo S."/>
            <person name="Labutti K."/>
            <person name="Haridas S."/>
            <person name="Pangalinan J."/>
            <person name="Salamov A.A."/>
            <person name="Simmons B.A."/>
            <person name="Magnuson J.K."/>
            <person name="Chen J."/>
            <person name="Drula E."/>
            <person name="Henrissat B."/>
            <person name="Wiebenga A."/>
            <person name="Lubbers R.J."/>
            <person name="Gomes A.C."/>
            <person name="Macurrencykelacurrency M.R."/>
            <person name="Stajich J."/>
            <person name="Grigoriev I.V."/>
            <person name="Mortensen U.H."/>
            <person name="De Vries R.P."/>
            <person name="Baker S.E."/>
            <person name="Andersen M.R."/>
        </authorList>
    </citation>
    <scope>NUCLEOTIDE SEQUENCE [LARGE SCALE GENOMIC DNA]</scope>
    <source>
        <strain evidence="1 2">CBS 449.75</strain>
    </source>
</reference>
<protein>
    <submittedName>
        <fullName evidence="1">Uncharacterized protein</fullName>
    </submittedName>
</protein>
<proteinExistence type="predicted"/>
<dbReference type="RefSeq" id="XP_070885548.1">
    <property type="nucleotide sequence ID" value="XM_071029283.1"/>
</dbReference>
<dbReference type="Proteomes" id="UP001610432">
    <property type="component" value="Unassembled WGS sequence"/>
</dbReference>
<organism evidence="1 2">
    <name type="scientific">Aspergillus lucknowensis</name>
    <dbReference type="NCBI Taxonomy" id="176173"/>
    <lineage>
        <taxon>Eukaryota</taxon>
        <taxon>Fungi</taxon>
        <taxon>Dikarya</taxon>
        <taxon>Ascomycota</taxon>
        <taxon>Pezizomycotina</taxon>
        <taxon>Eurotiomycetes</taxon>
        <taxon>Eurotiomycetidae</taxon>
        <taxon>Eurotiales</taxon>
        <taxon>Aspergillaceae</taxon>
        <taxon>Aspergillus</taxon>
        <taxon>Aspergillus subgen. Nidulantes</taxon>
    </lineage>
</organism>
<dbReference type="EMBL" id="JBFXLQ010000024">
    <property type="protein sequence ID" value="KAL2866569.1"/>
    <property type="molecule type" value="Genomic_DNA"/>
</dbReference>
<sequence>MVKKDVVCIENSNKTRHLEIIIGKGGKQELGDVPRSAIEYGIRPISTLVPVLASCKECVQQNI</sequence>
<evidence type="ECO:0000313" key="2">
    <source>
        <dbReference type="Proteomes" id="UP001610432"/>
    </source>
</evidence>
<comment type="caution">
    <text evidence="1">The sequence shown here is derived from an EMBL/GenBank/DDBJ whole genome shotgun (WGS) entry which is preliminary data.</text>
</comment>
<gene>
    <name evidence="1" type="ORF">BJX67DRAFT_355158</name>
</gene>
<name>A0ABR4LPX0_9EURO</name>
<evidence type="ECO:0000313" key="1">
    <source>
        <dbReference type="EMBL" id="KAL2866569.1"/>
    </source>
</evidence>
<keyword evidence="2" id="KW-1185">Reference proteome</keyword>
<accession>A0ABR4LPX0</accession>
<dbReference type="GeneID" id="98144355"/>